<dbReference type="Proteomes" id="UP000235023">
    <property type="component" value="Unassembled WGS sequence"/>
</dbReference>
<dbReference type="OrthoDB" id="6020543at2759"/>
<evidence type="ECO:0000259" key="2">
    <source>
        <dbReference type="PROSITE" id="PS50940"/>
    </source>
</evidence>
<name>A0A2J5I4Y8_9EURO</name>
<organism evidence="3 4">
    <name type="scientific">Aspergillus taichungensis</name>
    <dbReference type="NCBI Taxonomy" id="482145"/>
    <lineage>
        <taxon>Eukaryota</taxon>
        <taxon>Fungi</taxon>
        <taxon>Dikarya</taxon>
        <taxon>Ascomycota</taxon>
        <taxon>Pezizomycotina</taxon>
        <taxon>Eurotiomycetes</taxon>
        <taxon>Eurotiomycetidae</taxon>
        <taxon>Eurotiales</taxon>
        <taxon>Aspergillaceae</taxon>
        <taxon>Aspergillus</taxon>
        <taxon>Aspergillus subgen. Circumdati</taxon>
    </lineage>
</organism>
<feature type="chain" id="PRO_5014407787" description="Chitin-binding type-2 domain-containing protein" evidence="1">
    <location>
        <begin position="18"/>
        <end position="83"/>
    </location>
</feature>
<dbReference type="GO" id="GO:0005576">
    <property type="term" value="C:extracellular region"/>
    <property type="evidence" value="ECO:0007669"/>
    <property type="project" value="InterPro"/>
</dbReference>
<keyword evidence="1" id="KW-0732">Signal</keyword>
<dbReference type="InterPro" id="IPR002557">
    <property type="entry name" value="Chitin-bd_dom"/>
</dbReference>
<dbReference type="AlphaFoldDB" id="A0A2J5I4Y8"/>
<feature type="domain" description="Chitin-binding type-2" evidence="2">
    <location>
        <begin position="20"/>
        <end position="80"/>
    </location>
</feature>
<dbReference type="GO" id="GO:0008061">
    <property type="term" value="F:chitin binding"/>
    <property type="evidence" value="ECO:0007669"/>
    <property type="project" value="InterPro"/>
</dbReference>
<dbReference type="SMART" id="SM00494">
    <property type="entry name" value="ChtBD2"/>
    <property type="match status" value="1"/>
</dbReference>
<dbReference type="Gene3D" id="2.170.140.10">
    <property type="entry name" value="Chitin binding domain"/>
    <property type="match status" value="1"/>
</dbReference>
<gene>
    <name evidence="3" type="ORF">BDW42DRAFT_161411</name>
</gene>
<dbReference type="PROSITE" id="PS50940">
    <property type="entry name" value="CHIT_BIND_II"/>
    <property type="match status" value="1"/>
</dbReference>
<dbReference type="EMBL" id="KZ559507">
    <property type="protein sequence ID" value="PLN84997.1"/>
    <property type="molecule type" value="Genomic_DNA"/>
</dbReference>
<dbReference type="SUPFAM" id="SSF57625">
    <property type="entry name" value="Invertebrate chitin-binding proteins"/>
    <property type="match status" value="1"/>
</dbReference>
<dbReference type="InterPro" id="IPR036508">
    <property type="entry name" value="Chitin-bd_dom_sf"/>
</dbReference>
<feature type="signal peptide" evidence="1">
    <location>
        <begin position="1"/>
        <end position="17"/>
    </location>
</feature>
<evidence type="ECO:0000313" key="4">
    <source>
        <dbReference type="Proteomes" id="UP000235023"/>
    </source>
</evidence>
<reference evidence="4" key="1">
    <citation type="submission" date="2017-12" db="EMBL/GenBank/DDBJ databases">
        <authorList>
            <consortium name="DOE Joint Genome Institute"/>
            <person name="Mondo S.J."/>
            <person name="Kjaerbolling I."/>
            <person name="Vesth T.C."/>
            <person name="Frisvad J.C."/>
            <person name="Nybo J.L."/>
            <person name="Theobald S."/>
            <person name="Kuo A."/>
            <person name="Bowyer P."/>
            <person name="Matsuda Y."/>
            <person name="Lyhne E.K."/>
            <person name="Kogle M.E."/>
            <person name="Clum A."/>
            <person name="Lipzen A."/>
            <person name="Salamov A."/>
            <person name="Ngan C.Y."/>
            <person name="Daum C."/>
            <person name="Chiniquy J."/>
            <person name="Barry K."/>
            <person name="LaButti K."/>
            <person name="Haridas S."/>
            <person name="Simmons B.A."/>
            <person name="Magnuson J.K."/>
            <person name="Mortensen U.H."/>
            <person name="Larsen T.O."/>
            <person name="Grigoriev I.V."/>
            <person name="Baker S.E."/>
            <person name="Andersen M.R."/>
            <person name="Nordberg H.P."/>
            <person name="Cantor M.N."/>
            <person name="Hua S.X."/>
        </authorList>
    </citation>
    <scope>NUCLEOTIDE SEQUENCE [LARGE SCALE GENOMIC DNA]</scope>
    <source>
        <strain evidence="4">IBT 19404</strain>
    </source>
</reference>
<protein>
    <recommendedName>
        <fullName evidence="2">Chitin-binding type-2 domain-containing protein</fullName>
    </recommendedName>
</protein>
<evidence type="ECO:0000313" key="3">
    <source>
        <dbReference type="EMBL" id="PLN84997.1"/>
    </source>
</evidence>
<sequence length="83" mass="9318">MLVKSLLLFSLASLAQSANPTECPAVDPELRNILLPDPESCSRFFLCSRGEKIQMYCPPLLHFSVRWNVCQFPDEAGCSINEE</sequence>
<dbReference type="Pfam" id="PF01607">
    <property type="entry name" value="CBM_14"/>
    <property type="match status" value="1"/>
</dbReference>
<keyword evidence="4" id="KW-1185">Reference proteome</keyword>
<proteinExistence type="predicted"/>
<accession>A0A2J5I4Y8</accession>
<evidence type="ECO:0000256" key="1">
    <source>
        <dbReference type="SAM" id="SignalP"/>
    </source>
</evidence>